<evidence type="ECO:0000313" key="2">
    <source>
        <dbReference type="EMBL" id="KAE8935566.1"/>
    </source>
</evidence>
<dbReference type="Proteomes" id="UP000433483">
    <property type="component" value="Unassembled WGS sequence"/>
</dbReference>
<dbReference type="EMBL" id="QXGA01000474">
    <property type="protein sequence ID" value="KAE9145377.1"/>
    <property type="molecule type" value="Genomic_DNA"/>
</dbReference>
<dbReference type="EMBL" id="QXGB01000574">
    <property type="protein sequence ID" value="KAE9210297.1"/>
    <property type="molecule type" value="Genomic_DNA"/>
</dbReference>
<evidence type="ECO:0000313" key="12">
    <source>
        <dbReference type="Proteomes" id="UP000440367"/>
    </source>
</evidence>
<sequence length="118" mass="12805">MTLAPFLAWAKLAATLCVGGRSDTIIPSSASCFSVHSLSLHCPWGKRNWVANCRTLSPQPERYENPVDLLHHSSRARGGNAIDSSNTTEMPANCSCKTRLGKRRGFDPPGIRLRGGRG</sequence>
<evidence type="ECO:0000313" key="4">
    <source>
        <dbReference type="EMBL" id="KAE9108280.1"/>
    </source>
</evidence>
<organism evidence="4 14">
    <name type="scientific">Phytophthora fragariae</name>
    <dbReference type="NCBI Taxonomy" id="53985"/>
    <lineage>
        <taxon>Eukaryota</taxon>
        <taxon>Sar</taxon>
        <taxon>Stramenopiles</taxon>
        <taxon>Oomycota</taxon>
        <taxon>Peronosporomycetes</taxon>
        <taxon>Peronosporales</taxon>
        <taxon>Peronosporaceae</taxon>
        <taxon>Phytophthora</taxon>
    </lineage>
</organism>
<evidence type="ECO:0000313" key="9">
    <source>
        <dbReference type="Proteomes" id="UP000429523"/>
    </source>
</evidence>
<dbReference type="Proteomes" id="UP000437068">
    <property type="component" value="Unassembled WGS sequence"/>
</dbReference>
<evidence type="ECO:0000313" key="10">
    <source>
        <dbReference type="Proteomes" id="UP000433483"/>
    </source>
</evidence>
<dbReference type="Proteomes" id="UP000440732">
    <property type="component" value="Unassembled WGS sequence"/>
</dbReference>
<evidence type="ECO:0000313" key="14">
    <source>
        <dbReference type="Proteomes" id="UP000441208"/>
    </source>
</evidence>
<keyword evidence="10" id="KW-1185">Reference proteome</keyword>
<evidence type="ECO:0000313" key="5">
    <source>
        <dbReference type="EMBL" id="KAE9145377.1"/>
    </source>
</evidence>
<protein>
    <recommendedName>
        <fullName evidence="16">Secreted protein</fullName>
    </recommendedName>
</protein>
<reference evidence="9 10" key="1">
    <citation type="submission" date="2018-08" db="EMBL/GenBank/DDBJ databases">
        <title>Genomic investigation of the strawberry pathogen Phytophthora fragariae indicates pathogenicity is determined by transcriptional variation in three key races.</title>
        <authorList>
            <person name="Adams T.M."/>
            <person name="Armitage A.D."/>
            <person name="Sobczyk M.K."/>
            <person name="Bates H.J."/>
            <person name="Dunwell J.M."/>
            <person name="Nellist C.F."/>
            <person name="Harrison R.J."/>
        </authorList>
    </citation>
    <scope>NUCLEOTIDE SEQUENCE [LARGE SCALE GENOMIC DNA]</scope>
    <source>
        <strain evidence="8 11">A4</strain>
        <strain evidence="6 12">BC-1</strain>
        <strain evidence="7 10">NOV-27</strain>
        <strain evidence="5 13">NOV-5</strain>
        <strain evidence="4 14">NOV-71</strain>
        <strain evidence="2 9">NOV-9</strain>
        <strain evidence="3 15">SCRP245</strain>
    </source>
</reference>
<feature type="signal peptide" evidence="1">
    <location>
        <begin position="1"/>
        <end position="22"/>
    </location>
</feature>
<name>A0A6A3S222_9STRA</name>
<evidence type="ECO:0000313" key="13">
    <source>
        <dbReference type="Proteomes" id="UP000440732"/>
    </source>
</evidence>
<dbReference type="EMBL" id="QXGD01001291">
    <property type="protein sequence ID" value="KAE9209603.1"/>
    <property type="molecule type" value="Genomic_DNA"/>
</dbReference>
<dbReference type="EMBL" id="QXFZ01000679">
    <property type="protein sequence ID" value="KAE9108280.1"/>
    <property type="molecule type" value="Genomic_DNA"/>
</dbReference>
<dbReference type="EMBL" id="QXGF01000792">
    <property type="protein sequence ID" value="KAE8935566.1"/>
    <property type="molecule type" value="Genomic_DNA"/>
</dbReference>
<evidence type="ECO:0008006" key="16">
    <source>
        <dbReference type="Google" id="ProtNLM"/>
    </source>
</evidence>
<proteinExistence type="predicted"/>
<dbReference type="Proteomes" id="UP000429523">
    <property type="component" value="Unassembled WGS sequence"/>
</dbReference>
<evidence type="ECO:0000313" key="11">
    <source>
        <dbReference type="Proteomes" id="UP000437068"/>
    </source>
</evidence>
<accession>A0A6A3S222</accession>
<evidence type="ECO:0000313" key="7">
    <source>
        <dbReference type="EMBL" id="KAE9210297.1"/>
    </source>
</evidence>
<evidence type="ECO:0000313" key="8">
    <source>
        <dbReference type="EMBL" id="KAE9283712.1"/>
    </source>
</evidence>
<evidence type="ECO:0000313" key="3">
    <source>
        <dbReference type="EMBL" id="KAE8983243.1"/>
    </source>
</evidence>
<dbReference type="Proteomes" id="UP000460718">
    <property type="component" value="Unassembled WGS sequence"/>
</dbReference>
<feature type="chain" id="PRO_5036380520" description="Secreted protein" evidence="1">
    <location>
        <begin position="23"/>
        <end position="118"/>
    </location>
</feature>
<dbReference type="Proteomes" id="UP000440367">
    <property type="component" value="Unassembled WGS sequence"/>
</dbReference>
<evidence type="ECO:0000313" key="6">
    <source>
        <dbReference type="EMBL" id="KAE9209603.1"/>
    </source>
</evidence>
<dbReference type="EMBL" id="QXFW01001998">
    <property type="protein sequence ID" value="KAE8983243.1"/>
    <property type="molecule type" value="Genomic_DNA"/>
</dbReference>
<keyword evidence="1" id="KW-0732">Signal</keyword>
<dbReference type="AlphaFoldDB" id="A0A6A3S222"/>
<comment type="caution">
    <text evidence="4">The sequence shown here is derived from an EMBL/GenBank/DDBJ whole genome shotgun (WGS) entry which is preliminary data.</text>
</comment>
<gene>
    <name evidence="8" type="ORF">PF001_g22726</name>
    <name evidence="6" type="ORF">PF002_g19056</name>
    <name evidence="7" type="ORF">PF005_g11486</name>
    <name evidence="5" type="ORF">PF006_g9751</name>
    <name evidence="4" type="ORF">PF007_g12726</name>
    <name evidence="2" type="ORF">PF009_g14496</name>
    <name evidence="3" type="ORF">PF011_g21272</name>
</gene>
<dbReference type="Proteomes" id="UP000441208">
    <property type="component" value="Unassembled WGS sequence"/>
</dbReference>
<evidence type="ECO:0000313" key="15">
    <source>
        <dbReference type="Proteomes" id="UP000460718"/>
    </source>
</evidence>
<evidence type="ECO:0000256" key="1">
    <source>
        <dbReference type="SAM" id="SignalP"/>
    </source>
</evidence>
<dbReference type="EMBL" id="QXGE01002227">
    <property type="protein sequence ID" value="KAE9283712.1"/>
    <property type="molecule type" value="Genomic_DNA"/>
</dbReference>